<keyword evidence="4" id="KW-0147">Chitin-binding</keyword>
<organism evidence="16 17">
    <name type="scientific">Talaromyces proteolyticus</name>
    <dbReference type="NCBI Taxonomy" id="1131652"/>
    <lineage>
        <taxon>Eukaryota</taxon>
        <taxon>Fungi</taxon>
        <taxon>Dikarya</taxon>
        <taxon>Ascomycota</taxon>
        <taxon>Pezizomycotina</taxon>
        <taxon>Eurotiomycetes</taxon>
        <taxon>Eurotiomycetidae</taxon>
        <taxon>Eurotiales</taxon>
        <taxon>Trichocomaceae</taxon>
        <taxon>Talaromyces</taxon>
        <taxon>Talaromyces sect. Bacilispori</taxon>
    </lineage>
</organism>
<dbReference type="InterPro" id="IPR053214">
    <property type="entry name" value="LysM12-like"/>
</dbReference>
<dbReference type="InterPro" id="IPR018392">
    <property type="entry name" value="LysM"/>
</dbReference>
<sequence>MLFFTWLHLVFGAIGLALVSPGRAGFSSSPRAALRIPASPGYRGRDVACPTRCSTSGASYGNWSVYHNLEQTKLCEHIIFSMFNIYDDVDDSTRNHRIYSCSSYGPDWTNLQAQNAPVSIVNNTNTTYQLGWWADGTSQPATIQSLAREMGKYFTSGHGLTNSSVNLFVQASGGAAGIYIGKGLQNEGIVNFALGYLQNNILSLNVQSGNVAMQLCGPGYDADHTFGFIAASNGTFSQVQDAIQSWYKGDCVSFYTSQNISGPSYFTTTTARLSNVTGSTNSTSTHLARRSSGTLPNFAPSPKPDGSCATYTVSPNDSCWAITATYNLTTDELDKYNSDTWGWEGCDNLMAGIIICLSSGRPPMPAADKNAVCGPTVPGTVAPTNGTAISDLNPCPLNACCDVWGQCGITSEFCTNTSTGAPGTAKPGTNGCISNCGTKIVKGSAPATYRNVAYYEAFNFDRPCLYQDIRQVDSSLTHLHFSFGTLDANNYSVNIGNALSAYEFENLKRLSGPQRILTFGGWAFSTDSSTYNIFREGVTAANRETMATSIANFIHDNNLDGVDIDWEYPGAPDIPGIPPGNPDDGANYLAFLVILKNKLSGKSLSIAAPASYWYLKGFPIAEISKVVDYIVFMTYDLHGQWDYGSAYSQEGCPTGNCLRSDVNLTETNTALSMITKAGVPSNKIVVGVTSYGRSFGMAQAGCHTEGCFFTGSASQSTAQPGPCTNTAGYISNAEINDIVGNKSRVVTSYVDEKSNSNILVYDDTQWVAYMDDNIKAERVLYYQVLEMGGSTLWASDLSQYNKVPYPSKSWDHFISLAAIGDDPYAEGNRTGNWTTLTCSDPSVEDLTGLSPEERWDEMDCPNAWTDAVNVWLDIDQPAGTLSFTASVSNTIHGPEDADCGQYGDTSNCAGTKTCAEIVGGGSGPAGYEIWNSMVIVHEMYTTYIDALHNAFSDIVSPALQNMENTFAPVSPPKDNEWLGILLSVIGLVGTVATSAFFNSFLAAMPFFKANKALYDNLKDTGKALVSFGTSLTSALDGGSVAGGTWTAPDQAVFSQYLGQAIFGWANVTELALQKLFDGDKDGLTTLTGLISDGKLIAGGVSGSEAEPPTKYNATTFATLEASVAKSFFAFAIPSLWNVSSTYAFVADSGASCDTSDPLSTYMPSDDMTASGYCYNNNMYYLVYPHESPNNDCETNGDGVRTCGSYVFGAVPGIKSLDGTFGGITLADLIVGAVRTYEQNGKQNGGGVADPANSGTLEDMWNQDITTPGYVTIPVCSPATADAAISAKQSSVPNYPCNPLQAISDCGDSTFVDQTTSGSPTIADCQQIIKNIQNTLGEWEVENAVEEQHQLVQYGTCKFGVQGKAINGNVDFHVGAQDIIDIINTSIQKFSWNGLVSAKGEMGCNGNVKQQSVEWGLY</sequence>
<feature type="region of interest" description="Disordered" evidence="12">
    <location>
        <begin position="277"/>
        <end position="296"/>
    </location>
</feature>
<feature type="domain" description="GH18" evidence="15">
    <location>
        <begin position="449"/>
        <end position="816"/>
    </location>
</feature>
<evidence type="ECO:0000313" key="16">
    <source>
        <dbReference type="EMBL" id="KAH8703902.1"/>
    </source>
</evidence>
<dbReference type="CDD" id="cd00118">
    <property type="entry name" value="LysM"/>
    <property type="match status" value="1"/>
</dbReference>
<dbReference type="GO" id="GO:0006032">
    <property type="term" value="P:chitin catabolic process"/>
    <property type="evidence" value="ECO:0007669"/>
    <property type="project" value="UniProtKB-KW"/>
</dbReference>
<comment type="catalytic activity">
    <reaction evidence="1">
        <text>Random endo-hydrolysis of N-acetyl-beta-D-glucosaminide (1-&gt;4)-beta-linkages in chitin and chitodextrins.</text>
        <dbReference type="EC" id="3.2.1.14"/>
    </reaction>
</comment>
<evidence type="ECO:0000256" key="9">
    <source>
        <dbReference type="ARBA" id="ARBA00023295"/>
    </source>
</evidence>
<dbReference type="InterPro" id="IPR011583">
    <property type="entry name" value="Chitinase_II/V-like_cat"/>
</dbReference>
<name>A0AAD4L5F2_9EURO</name>
<keyword evidence="10" id="KW-0624">Polysaccharide degradation</keyword>
<dbReference type="SMART" id="SM00636">
    <property type="entry name" value="Glyco_18"/>
    <property type="match status" value="1"/>
</dbReference>
<dbReference type="PANTHER" id="PTHR47700:SF1">
    <property type="entry name" value="CHITINASE"/>
    <property type="match status" value="1"/>
</dbReference>
<dbReference type="InterPro" id="IPR036861">
    <property type="entry name" value="Endochitinase-like_sf"/>
</dbReference>
<dbReference type="InterPro" id="IPR001223">
    <property type="entry name" value="Glyco_hydro18_cat"/>
</dbReference>
<protein>
    <recommendedName>
        <fullName evidence="3">chitinase</fullName>
        <ecNumber evidence="3">3.2.1.14</ecNumber>
    </recommendedName>
</protein>
<dbReference type="Gene3D" id="3.10.50.10">
    <property type="match status" value="1"/>
</dbReference>
<keyword evidence="13" id="KW-0732">Signal</keyword>
<dbReference type="PANTHER" id="PTHR47700">
    <property type="entry name" value="V CHITINASE, PUTATIVE (AFU_ORTHOLOGUE AFUA_6G13720)-RELATED"/>
    <property type="match status" value="1"/>
</dbReference>
<evidence type="ECO:0000256" key="6">
    <source>
        <dbReference type="ARBA" id="ARBA00023024"/>
    </source>
</evidence>
<evidence type="ECO:0000313" key="17">
    <source>
        <dbReference type="Proteomes" id="UP001201262"/>
    </source>
</evidence>
<evidence type="ECO:0000259" key="15">
    <source>
        <dbReference type="PROSITE" id="PS51910"/>
    </source>
</evidence>
<dbReference type="SUPFAM" id="SSF51445">
    <property type="entry name" value="(Trans)glycosidases"/>
    <property type="match status" value="1"/>
</dbReference>
<dbReference type="Pfam" id="PF00704">
    <property type="entry name" value="Glyco_hydro_18"/>
    <property type="match status" value="1"/>
</dbReference>
<evidence type="ECO:0000256" key="5">
    <source>
        <dbReference type="ARBA" id="ARBA00022801"/>
    </source>
</evidence>
<dbReference type="EC" id="3.2.1.14" evidence="3"/>
<dbReference type="InterPro" id="IPR029070">
    <property type="entry name" value="Chitinase_insertion_sf"/>
</dbReference>
<dbReference type="SUPFAM" id="SSF54106">
    <property type="entry name" value="LysM domain"/>
    <property type="match status" value="1"/>
</dbReference>
<proteinExistence type="inferred from homology"/>
<dbReference type="InterPro" id="IPR029226">
    <property type="entry name" value="Ecp2-like"/>
</dbReference>
<evidence type="ECO:0000256" key="8">
    <source>
        <dbReference type="ARBA" id="ARBA00023277"/>
    </source>
</evidence>
<evidence type="ECO:0000259" key="14">
    <source>
        <dbReference type="PROSITE" id="PS51782"/>
    </source>
</evidence>
<evidence type="ECO:0000256" key="10">
    <source>
        <dbReference type="ARBA" id="ARBA00023326"/>
    </source>
</evidence>
<reference evidence="16" key="1">
    <citation type="submission" date="2021-12" db="EMBL/GenBank/DDBJ databases">
        <title>Convergent genome expansion in fungi linked to evolution of root-endophyte symbiosis.</title>
        <authorList>
            <consortium name="DOE Joint Genome Institute"/>
            <person name="Ke Y.-H."/>
            <person name="Bonito G."/>
            <person name="Liao H.-L."/>
            <person name="Looney B."/>
            <person name="Rojas-Flechas A."/>
            <person name="Nash J."/>
            <person name="Hameed K."/>
            <person name="Schadt C."/>
            <person name="Martin F."/>
            <person name="Crous P.W."/>
            <person name="Miettinen O."/>
            <person name="Magnuson J.K."/>
            <person name="Labbe J."/>
            <person name="Jacobson D."/>
            <person name="Doktycz M.J."/>
            <person name="Veneault-Fourrey C."/>
            <person name="Kuo A."/>
            <person name="Mondo S."/>
            <person name="Calhoun S."/>
            <person name="Riley R."/>
            <person name="Ohm R."/>
            <person name="LaButti K."/>
            <person name="Andreopoulos B."/>
            <person name="Pangilinan J."/>
            <person name="Nolan M."/>
            <person name="Tritt A."/>
            <person name="Clum A."/>
            <person name="Lipzen A."/>
            <person name="Daum C."/>
            <person name="Barry K."/>
            <person name="Grigoriev I.V."/>
            <person name="Vilgalys R."/>
        </authorList>
    </citation>
    <scope>NUCLEOTIDE SEQUENCE</scope>
    <source>
        <strain evidence="16">PMI_201</strain>
    </source>
</reference>
<dbReference type="CDD" id="cd00035">
    <property type="entry name" value="ChtBD1"/>
    <property type="match status" value="1"/>
</dbReference>
<evidence type="ECO:0000256" key="1">
    <source>
        <dbReference type="ARBA" id="ARBA00000822"/>
    </source>
</evidence>
<dbReference type="PROSITE" id="PS51782">
    <property type="entry name" value="LYSM"/>
    <property type="match status" value="1"/>
</dbReference>
<dbReference type="Proteomes" id="UP001201262">
    <property type="component" value="Unassembled WGS sequence"/>
</dbReference>
<dbReference type="SMART" id="SM00257">
    <property type="entry name" value="LysM"/>
    <property type="match status" value="1"/>
</dbReference>
<evidence type="ECO:0000256" key="4">
    <source>
        <dbReference type="ARBA" id="ARBA00022669"/>
    </source>
</evidence>
<dbReference type="PROSITE" id="PS01095">
    <property type="entry name" value="GH18_1"/>
    <property type="match status" value="1"/>
</dbReference>
<dbReference type="InterPro" id="IPR017853">
    <property type="entry name" value="GH"/>
</dbReference>
<feature type="signal peptide" evidence="13">
    <location>
        <begin position="1"/>
        <end position="24"/>
    </location>
</feature>
<keyword evidence="7" id="KW-0843">Virulence</keyword>
<dbReference type="Gene3D" id="3.20.20.80">
    <property type="entry name" value="Glycosidases"/>
    <property type="match status" value="1"/>
</dbReference>
<keyword evidence="17" id="KW-1185">Reference proteome</keyword>
<keyword evidence="8" id="KW-0119">Carbohydrate metabolism</keyword>
<dbReference type="GO" id="GO:0008843">
    <property type="term" value="F:endochitinase activity"/>
    <property type="evidence" value="ECO:0007669"/>
    <property type="project" value="UniProtKB-EC"/>
</dbReference>
<evidence type="ECO:0000256" key="13">
    <source>
        <dbReference type="SAM" id="SignalP"/>
    </source>
</evidence>
<dbReference type="EMBL" id="JAJTJA010000002">
    <property type="protein sequence ID" value="KAH8703902.1"/>
    <property type="molecule type" value="Genomic_DNA"/>
</dbReference>
<dbReference type="RefSeq" id="XP_046076920.1">
    <property type="nucleotide sequence ID" value="XM_046218922.1"/>
</dbReference>
<comment type="similarity">
    <text evidence="2">Belongs to the glycosyl hydrolase 18 family. Chitinase class V subfamily.</text>
</comment>
<comment type="caution">
    <text evidence="16">The sequence shown here is derived from an EMBL/GenBank/DDBJ whole genome shotgun (WGS) entry which is preliminary data.</text>
</comment>
<dbReference type="GeneID" id="70249209"/>
<dbReference type="Pfam" id="PF14856">
    <property type="entry name" value="Hce2"/>
    <property type="match status" value="1"/>
</dbReference>
<dbReference type="InterPro" id="IPR001579">
    <property type="entry name" value="Glyco_hydro_18_chit_AS"/>
</dbReference>
<dbReference type="PROSITE" id="PS51910">
    <property type="entry name" value="GH18_2"/>
    <property type="match status" value="1"/>
</dbReference>
<evidence type="ECO:0000256" key="2">
    <source>
        <dbReference type="ARBA" id="ARBA00008682"/>
    </source>
</evidence>
<evidence type="ECO:0000256" key="11">
    <source>
        <dbReference type="RuleBase" id="RU000489"/>
    </source>
</evidence>
<feature type="domain" description="LysM" evidence="14">
    <location>
        <begin position="309"/>
        <end position="357"/>
    </location>
</feature>
<dbReference type="Gene3D" id="3.10.350.10">
    <property type="entry name" value="LysM domain"/>
    <property type="match status" value="1"/>
</dbReference>
<dbReference type="GO" id="GO:0008061">
    <property type="term" value="F:chitin binding"/>
    <property type="evidence" value="ECO:0007669"/>
    <property type="project" value="UniProtKB-KW"/>
</dbReference>
<feature type="chain" id="PRO_5041910292" description="chitinase" evidence="13">
    <location>
        <begin position="25"/>
        <end position="1417"/>
    </location>
</feature>
<accession>A0AAD4L5F2</accession>
<keyword evidence="9 11" id="KW-0326">Glycosidase</keyword>
<dbReference type="InterPro" id="IPR036779">
    <property type="entry name" value="LysM_dom_sf"/>
</dbReference>
<dbReference type="CDD" id="cd02878">
    <property type="entry name" value="GH18_zymocin_alpha"/>
    <property type="match status" value="1"/>
</dbReference>
<evidence type="ECO:0000256" key="12">
    <source>
        <dbReference type="SAM" id="MobiDB-lite"/>
    </source>
</evidence>
<gene>
    <name evidence="16" type="ORF">BGW36DRAFT_404185</name>
</gene>
<keyword evidence="5 11" id="KW-0378">Hydrolase</keyword>
<evidence type="ECO:0000256" key="7">
    <source>
        <dbReference type="ARBA" id="ARBA00023026"/>
    </source>
</evidence>
<dbReference type="SUPFAM" id="SSF54556">
    <property type="entry name" value="Chitinase insertion domain"/>
    <property type="match status" value="1"/>
</dbReference>
<dbReference type="GO" id="GO:0000272">
    <property type="term" value="P:polysaccharide catabolic process"/>
    <property type="evidence" value="ECO:0007669"/>
    <property type="project" value="UniProtKB-KW"/>
</dbReference>
<evidence type="ECO:0000256" key="3">
    <source>
        <dbReference type="ARBA" id="ARBA00012729"/>
    </source>
</evidence>
<dbReference type="SUPFAM" id="SSF57016">
    <property type="entry name" value="Plant lectins/antimicrobial peptides"/>
    <property type="match status" value="1"/>
</dbReference>
<keyword evidence="6" id="KW-0146">Chitin degradation</keyword>